<evidence type="ECO:0000256" key="2">
    <source>
        <dbReference type="SAM" id="Coils"/>
    </source>
</evidence>
<dbReference type="Pfam" id="PF04548">
    <property type="entry name" value="AIG1"/>
    <property type="match status" value="1"/>
</dbReference>
<keyword evidence="3" id="KW-0812">Transmembrane</keyword>
<evidence type="ECO:0000259" key="4">
    <source>
        <dbReference type="Pfam" id="PF04548"/>
    </source>
</evidence>
<keyword evidence="1" id="KW-0547">Nucleotide-binding</keyword>
<dbReference type="EMBL" id="LUHQ01000001">
    <property type="protein sequence ID" value="OAP12966.1"/>
    <property type="molecule type" value="Genomic_DNA"/>
</dbReference>
<feature type="transmembrane region" description="Helical" evidence="3">
    <location>
        <begin position="157"/>
        <end position="177"/>
    </location>
</feature>
<name>A0A178W492_ARATH</name>
<keyword evidence="2" id="KW-0175">Coiled coil</keyword>
<dbReference type="AlphaFoldDB" id="A0A178W492"/>
<organism evidence="5 6">
    <name type="scientific">Arabidopsis thaliana</name>
    <name type="common">Mouse-ear cress</name>
    <dbReference type="NCBI Taxonomy" id="3702"/>
    <lineage>
        <taxon>Eukaryota</taxon>
        <taxon>Viridiplantae</taxon>
        <taxon>Streptophyta</taxon>
        <taxon>Embryophyta</taxon>
        <taxon>Tracheophyta</taxon>
        <taxon>Spermatophyta</taxon>
        <taxon>Magnoliopsida</taxon>
        <taxon>eudicotyledons</taxon>
        <taxon>Gunneridae</taxon>
        <taxon>Pentapetalae</taxon>
        <taxon>rosids</taxon>
        <taxon>malvids</taxon>
        <taxon>Brassicales</taxon>
        <taxon>Brassicaceae</taxon>
        <taxon>Camelineae</taxon>
        <taxon>Arabidopsis</taxon>
    </lineage>
</organism>
<sequence>MTTDEGKKVEQVKQFLAQVASIEELNDGKPFTHEMHIRITEEAERLREQQREVEARNLGEAELAKMKKKLQDSYEDRMSQMQKMVNIRNIFIIKMIMIPVPAAFNEILLSFQMENTLKETSAAQESMMRMLRENLQKAQSDNESMRYEHDQLEQRRMMIQLGLSVPAVIGTGLGLGLPCSIL</sequence>
<feature type="coiled-coil region" evidence="2">
    <location>
        <begin position="121"/>
        <end position="155"/>
    </location>
</feature>
<comment type="caution">
    <text evidence="5">The sequence shown here is derived from an EMBL/GenBank/DDBJ whole genome shotgun (WGS) entry which is preliminary data.</text>
</comment>
<reference evidence="6" key="1">
    <citation type="journal article" date="2016" name="Proc. Natl. Acad. Sci. U.S.A.">
        <title>Chromosome-level assembly of Arabidopsis thaliana Ler reveals the extent of translocation and inversion polymorphisms.</title>
        <authorList>
            <person name="Zapata L."/>
            <person name="Ding J."/>
            <person name="Willing E.M."/>
            <person name="Hartwig B."/>
            <person name="Bezdan D."/>
            <person name="Jiao W.B."/>
            <person name="Patel V."/>
            <person name="Velikkakam James G."/>
            <person name="Koornneef M."/>
            <person name="Ossowski S."/>
            <person name="Schneeberger K."/>
        </authorList>
    </citation>
    <scope>NUCLEOTIDE SEQUENCE [LARGE SCALE GENOMIC DNA]</scope>
    <source>
        <strain evidence="6">cv. Landsberg erecta</strain>
    </source>
</reference>
<gene>
    <name evidence="5" type="ordered locus">AXX17_At1g34730</name>
</gene>
<evidence type="ECO:0000313" key="5">
    <source>
        <dbReference type="EMBL" id="OAP12966.1"/>
    </source>
</evidence>
<evidence type="ECO:0000256" key="1">
    <source>
        <dbReference type="ARBA" id="ARBA00022741"/>
    </source>
</evidence>
<evidence type="ECO:0000256" key="3">
    <source>
        <dbReference type="SAM" id="Phobius"/>
    </source>
</evidence>
<dbReference type="InterPro" id="IPR006703">
    <property type="entry name" value="G_AIG1"/>
</dbReference>
<feature type="domain" description="AIG1-type G" evidence="4">
    <location>
        <begin position="2"/>
        <end position="50"/>
    </location>
</feature>
<dbReference type="ExpressionAtlas" id="A0A178W492">
    <property type="expression patterns" value="baseline and differential"/>
</dbReference>
<protein>
    <recommendedName>
        <fullName evidence="4">AIG1-type G domain-containing protein</fullName>
    </recommendedName>
</protein>
<proteinExistence type="predicted"/>
<keyword evidence="3" id="KW-1133">Transmembrane helix</keyword>
<accession>A0A178W492</accession>
<keyword evidence="3" id="KW-0472">Membrane</keyword>
<dbReference type="Proteomes" id="UP000078284">
    <property type="component" value="Chromosome 1"/>
</dbReference>
<evidence type="ECO:0000313" key="6">
    <source>
        <dbReference type="Proteomes" id="UP000078284"/>
    </source>
</evidence>
<dbReference type="GO" id="GO:0005525">
    <property type="term" value="F:GTP binding"/>
    <property type="evidence" value="ECO:0007669"/>
    <property type="project" value="InterPro"/>
</dbReference>
<feature type="transmembrane region" description="Helical" evidence="3">
    <location>
        <begin position="87"/>
        <end position="104"/>
    </location>
</feature>